<organism evidence="1 2">
    <name type="scientific">Echinimonas agarilytica</name>
    <dbReference type="NCBI Taxonomy" id="1215918"/>
    <lineage>
        <taxon>Bacteria</taxon>
        <taxon>Pseudomonadati</taxon>
        <taxon>Pseudomonadota</taxon>
        <taxon>Gammaproteobacteria</taxon>
        <taxon>Alteromonadales</taxon>
        <taxon>Echinimonadaceae</taxon>
        <taxon>Echinimonas</taxon>
    </lineage>
</organism>
<dbReference type="EMBL" id="JAMQGP010000002">
    <property type="protein sequence ID" value="MCM2679390.1"/>
    <property type="molecule type" value="Genomic_DNA"/>
</dbReference>
<accession>A0AA42B725</accession>
<protein>
    <submittedName>
        <fullName evidence="1">Uncharacterized protein</fullName>
    </submittedName>
</protein>
<comment type="caution">
    <text evidence="1">The sequence shown here is derived from an EMBL/GenBank/DDBJ whole genome shotgun (WGS) entry which is preliminary data.</text>
</comment>
<name>A0AA42B725_9GAMM</name>
<gene>
    <name evidence="1" type="ORF">NAF29_06865</name>
</gene>
<keyword evidence="2" id="KW-1185">Reference proteome</keyword>
<proteinExistence type="predicted"/>
<dbReference type="InterPro" id="IPR008928">
    <property type="entry name" value="6-hairpin_glycosidase_sf"/>
</dbReference>
<reference evidence="1 2" key="1">
    <citation type="journal article" date="2013" name="Antonie Van Leeuwenhoek">
        <title>Echinimonas agarilytica gen. nov., sp. nov., a new gammaproteobacterium isolated from the sea urchin Strongylocentrotus intermedius.</title>
        <authorList>
            <person name="Nedashkovskaya O.I."/>
            <person name="Stenkova A.M."/>
            <person name="Zhukova N.V."/>
            <person name="Van Trappen S."/>
            <person name="Lee J.S."/>
            <person name="Kim S.B."/>
        </authorList>
    </citation>
    <scope>NUCLEOTIDE SEQUENCE [LARGE SCALE GENOMIC DNA]</scope>
    <source>
        <strain evidence="1 2">KMM 6351</strain>
    </source>
</reference>
<dbReference type="Proteomes" id="UP001165393">
    <property type="component" value="Unassembled WGS sequence"/>
</dbReference>
<dbReference type="RefSeq" id="WP_251260736.1">
    <property type="nucleotide sequence ID" value="NZ_JAMQGP010000002.1"/>
</dbReference>
<evidence type="ECO:0000313" key="1">
    <source>
        <dbReference type="EMBL" id="MCM2679390.1"/>
    </source>
</evidence>
<sequence>MNTKSNFRWFLKQSIGTAIGLVIAISVAQADTIELSLDAQNRTVFSVNEQPYLSAPSEGLWSLAVNSDDTQAVQWLSAKPSSIRHEVNGTIIRGYLDLAQGRWEMTDSCNPQSNRLRCVRRMEWLGQEELKGVILSIRWQVPQRQTSPFQPGLLYYGNPAGKKNSLVRSSHTNAQEGEFSLFEEHRFSMPFTSLEWQHGGQYKGAALHVIPSPVPRANLPDQWWSLGVEYYANHTELKSLSGPIGYNQKRAVAKLFQKQSAPYAGATMTVKPGDVIEKIYYLEAYDVAREGDGFRRPVHTSIDIFKPISYDDFPTVEDIIESKLRFAESRYYEGDDFAGFNMFDANFRRQIVMGWAGQSDAPGYSFLALSQRLNRPDLVDKAQKSMDFLTTSPFVKEGFQLRFDSDKKQWSHQDQVSQGQAMYMFAKAIEHGRQMEHVDTSLWEGFLLKAAIFHANRVLDSAWYPESTNEAFHVAPLVLAYELFGQQLFKEAAIKAAEHYAKRHLSMREPYWGGTLDATGEDKEGAWAALQAFMAAYQLTGEKKYLDWAQHAGDAVLSYTVVWDIPMPAGRLANLGFKSRGWTSVSPQNQHLDVYGVLTTPWLYQLGELTGNADMKRLAVLMFRSCGQLIDAADSQGEQIQQTNFVQSRLLIDMAGENARPWEFRGGYSEEWTVLWITSHFLTAYALFEEMGVELD</sequence>
<dbReference type="AlphaFoldDB" id="A0AA42B725"/>
<evidence type="ECO:0000313" key="2">
    <source>
        <dbReference type="Proteomes" id="UP001165393"/>
    </source>
</evidence>
<dbReference type="SUPFAM" id="SSF48208">
    <property type="entry name" value="Six-hairpin glycosidases"/>
    <property type="match status" value="2"/>
</dbReference>
<dbReference type="GO" id="GO:0005975">
    <property type="term" value="P:carbohydrate metabolic process"/>
    <property type="evidence" value="ECO:0007669"/>
    <property type="project" value="InterPro"/>
</dbReference>